<dbReference type="AlphaFoldDB" id="A0ABD3PIM3"/>
<proteinExistence type="predicted"/>
<dbReference type="Proteomes" id="UP001530315">
    <property type="component" value="Unassembled WGS sequence"/>
</dbReference>
<keyword evidence="4" id="KW-1185">Reference proteome</keyword>
<feature type="signal peptide" evidence="2">
    <location>
        <begin position="1"/>
        <end position="19"/>
    </location>
</feature>
<protein>
    <recommendedName>
        <fullName evidence="5">Secreted protein</fullName>
    </recommendedName>
</protein>
<sequence length="134" mass="14380">MLTAMTVAKLIILKFPASAASAMQKSQPMSVVVVPSSAQHLPAMSHMSDGREQCGHLIARRLDLIARAPVTDRQPGLELEARQQGANADAPPKATIGAARERSVVEKNLRDMVKLNNPSLAHIMLMTSLCSSRA</sequence>
<feature type="chain" id="PRO_5044746965" description="Secreted protein" evidence="2">
    <location>
        <begin position="20"/>
        <end position="134"/>
    </location>
</feature>
<reference evidence="3 4" key="1">
    <citation type="submission" date="2024-10" db="EMBL/GenBank/DDBJ databases">
        <title>Updated reference genomes for cyclostephanoid diatoms.</title>
        <authorList>
            <person name="Roberts W.R."/>
            <person name="Alverson A.J."/>
        </authorList>
    </citation>
    <scope>NUCLEOTIDE SEQUENCE [LARGE SCALE GENOMIC DNA]</scope>
    <source>
        <strain evidence="3 4">AJA276-08</strain>
    </source>
</reference>
<dbReference type="EMBL" id="JALLAZ020000780">
    <property type="protein sequence ID" value="KAL3787469.1"/>
    <property type="molecule type" value="Genomic_DNA"/>
</dbReference>
<evidence type="ECO:0000313" key="3">
    <source>
        <dbReference type="EMBL" id="KAL3787469.1"/>
    </source>
</evidence>
<organism evidence="3 4">
    <name type="scientific">Stephanodiscus triporus</name>
    <dbReference type="NCBI Taxonomy" id="2934178"/>
    <lineage>
        <taxon>Eukaryota</taxon>
        <taxon>Sar</taxon>
        <taxon>Stramenopiles</taxon>
        <taxon>Ochrophyta</taxon>
        <taxon>Bacillariophyta</taxon>
        <taxon>Coscinodiscophyceae</taxon>
        <taxon>Thalassiosirophycidae</taxon>
        <taxon>Stephanodiscales</taxon>
        <taxon>Stephanodiscaceae</taxon>
        <taxon>Stephanodiscus</taxon>
    </lineage>
</organism>
<name>A0ABD3PIM3_9STRA</name>
<feature type="region of interest" description="Disordered" evidence="1">
    <location>
        <begin position="80"/>
        <end position="100"/>
    </location>
</feature>
<keyword evidence="2" id="KW-0732">Signal</keyword>
<evidence type="ECO:0000256" key="2">
    <source>
        <dbReference type="SAM" id="SignalP"/>
    </source>
</evidence>
<accession>A0ABD3PIM3</accession>
<evidence type="ECO:0000313" key="4">
    <source>
        <dbReference type="Proteomes" id="UP001530315"/>
    </source>
</evidence>
<evidence type="ECO:0008006" key="5">
    <source>
        <dbReference type="Google" id="ProtNLM"/>
    </source>
</evidence>
<comment type="caution">
    <text evidence="3">The sequence shown here is derived from an EMBL/GenBank/DDBJ whole genome shotgun (WGS) entry which is preliminary data.</text>
</comment>
<gene>
    <name evidence="3" type="ORF">ACHAW5_009007</name>
</gene>
<evidence type="ECO:0000256" key="1">
    <source>
        <dbReference type="SAM" id="MobiDB-lite"/>
    </source>
</evidence>